<protein>
    <submittedName>
        <fullName evidence="4">Rho GTPase-activating protein 21-A</fullName>
    </submittedName>
</protein>
<organism evidence="4 5">
    <name type="scientific">Taenia crassiceps</name>
    <dbReference type="NCBI Taxonomy" id="6207"/>
    <lineage>
        <taxon>Eukaryota</taxon>
        <taxon>Metazoa</taxon>
        <taxon>Spiralia</taxon>
        <taxon>Lophotrochozoa</taxon>
        <taxon>Platyhelminthes</taxon>
        <taxon>Cestoda</taxon>
        <taxon>Eucestoda</taxon>
        <taxon>Cyclophyllidea</taxon>
        <taxon>Taeniidae</taxon>
        <taxon>Taenia</taxon>
    </lineage>
</organism>
<evidence type="ECO:0000256" key="2">
    <source>
        <dbReference type="SAM" id="MobiDB-lite"/>
    </source>
</evidence>
<feature type="compositionally biased region" description="Polar residues" evidence="2">
    <location>
        <begin position="1502"/>
        <end position="1525"/>
    </location>
</feature>
<feature type="region of interest" description="Disordered" evidence="2">
    <location>
        <begin position="1337"/>
        <end position="1361"/>
    </location>
</feature>
<gene>
    <name evidence="4" type="ORF">TcWFU_002358</name>
</gene>
<feature type="region of interest" description="Disordered" evidence="2">
    <location>
        <begin position="233"/>
        <end position="292"/>
    </location>
</feature>
<accession>A0ABR4QJK7</accession>
<dbReference type="PANTHER" id="PTHR14130:SF14">
    <property type="entry name" value="RHO GTPASE-ACTIVATING PROTEIN 92B"/>
    <property type="match status" value="1"/>
</dbReference>
<comment type="caution">
    <text evidence="4">The sequence shown here is derived from an EMBL/GenBank/DDBJ whole genome shotgun (WGS) entry which is preliminary data.</text>
</comment>
<feature type="compositionally biased region" description="Polar residues" evidence="2">
    <location>
        <begin position="14"/>
        <end position="25"/>
    </location>
</feature>
<dbReference type="Pfam" id="PF00620">
    <property type="entry name" value="RhoGAP"/>
    <property type="match status" value="1"/>
</dbReference>
<evidence type="ECO:0000259" key="3">
    <source>
        <dbReference type="PROSITE" id="PS50238"/>
    </source>
</evidence>
<dbReference type="Proteomes" id="UP001651158">
    <property type="component" value="Unassembled WGS sequence"/>
</dbReference>
<dbReference type="PANTHER" id="PTHR14130">
    <property type="entry name" value="3BP-1 RELATED RHOGAP"/>
    <property type="match status" value="1"/>
</dbReference>
<feature type="compositionally biased region" description="Low complexity" evidence="2">
    <location>
        <begin position="799"/>
        <end position="818"/>
    </location>
</feature>
<feature type="domain" description="Rho-GAP" evidence="3">
    <location>
        <begin position="1070"/>
        <end position="1270"/>
    </location>
</feature>
<feature type="compositionally biased region" description="Polar residues" evidence="2">
    <location>
        <begin position="671"/>
        <end position="693"/>
    </location>
</feature>
<keyword evidence="5" id="KW-1185">Reference proteome</keyword>
<feature type="region of interest" description="Disordered" evidence="2">
    <location>
        <begin position="742"/>
        <end position="779"/>
    </location>
</feature>
<feature type="region of interest" description="Disordered" evidence="2">
    <location>
        <begin position="1489"/>
        <end position="1545"/>
    </location>
</feature>
<evidence type="ECO:0000313" key="5">
    <source>
        <dbReference type="Proteomes" id="UP001651158"/>
    </source>
</evidence>
<feature type="region of interest" description="Disordered" evidence="2">
    <location>
        <begin position="60"/>
        <end position="79"/>
    </location>
</feature>
<feature type="region of interest" description="Disordered" evidence="2">
    <location>
        <begin position="1301"/>
        <end position="1322"/>
    </location>
</feature>
<dbReference type="EMBL" id="JAKROA010000002">
    <property type="protein sequence ID" value="KAL5109936.1"/>
    <property type="molecule type" value="Genomic_DNA"/>
</dbReference>
<feature type="region of interest" description="Disordered" evidence="2">
    <location>
        <begin position="667"/>
        <end position="699"/>
    </location>
</feature>
<dbReference type="Gene3D" id="1.10.555.10">
    <property type="entry name" value="Rho GTPase activation protein"/>
    <property type="match status" value="1"/>
</dbReference>
<dbReference type="SMART" id="SM00324">
    <property type="entry name" value="RhoGAP"/>
    <property type="match status" value="1"/>
</dbReference>
<dbReference type="InterPro" id="IPR047165">
    <property type="entry name" value="RHG17/44/SH3BP1-like"/>
</dbReference>
<feature type="region of interest" description="Disordered" evidence="2">
    <location>
        <begin position="1"/>
        <end position="29"/>
    </location>
</feature>
<proteinExistence type="predicted"/>
<feature type="region of interest" description="Disordered" evidence="2">
    <location>
        <begin position="848"/>
        <end position="882"/>
    </location>
</feature>
<dbReference type="InterPro" id="IPR008936">
    <property type="entry name" value="Rho_GTPase_activation_prot"/>
</dbReference>
<feature type="compositionally biased region" description="Polar residues" evidence="2">
    <location>
        <begin position="865"/>
        <end position="876"/>
    </location>
</feature>
<dbReference type="SUPFAM" id="SSF48350">
    <property type="entry name" value="GTPase activation domain, GAP"/>
    <property type="match status" value="1"/>
</dbReference>
<feature type="compositionally biased region" description="Low complexity" evidence="2">
    <location>
        <begin position="1382"/>
        <end position="1392"/>
    </location>
</feature>
<feature type="region of interest" description="Disordered" evidence="2">
    <location>
        <begin position="1378"/>
        <end position="1444"/>
    </location>
</feature>
<feature type="compositionally biased region" description="Low complexity" evidence="2">
    <location>
        <begin position="1601"/>
        <end position="1619"/>
    </location>
</feature>
<dbReference type="InterPro" id="IPR000198">
    <property type="entry name" value="RhoGAP_dom"/>
</dbReference>
<keyword evidence="1" id="KW-0343">GTPase activation</keyword>
<feature type="region of interest" description="Disordered" evidence="2">
    <location>
        <begin position="437"/>
        <end position="459"/>
    </location>
</feature>
<feature type="compositionally biased region" description="Low complexity" evidence="2">
    <location>
        <begin position="742"/>
        <end position="769"/>
    </location>
</feature>
<evidence type="ECO:0000256" key="1">
    <source>
        <dbReference type="ARBA" id="ARBA00022468"/>
    </source>
</evidence>
<name>A0ABR4QJK7_9CEST</name>
<reference evidence="4 5" key="1">
    <citation type="journal article" date="2022" name="Front. Cell. Infect. Microbiol.">
        <title>The Genomes of Two Strains of Taenia crassiceps the Animal Model for the Study of Human Cysticercosis.</title>
        <authorList>
            <person name="Bobes R.J."/>
            <person name="Estrada K."/>
            <person name="Rios-Valencia D.G."/>
            <person name="Calderon-Gallegos A."/>
            <person name="de la Torre P."/>
            <person name="Carrero J.C."/>
            <person name="Sanchez-Flores A."/>
            <person name="Laclette J.P."/>
        </authorList>
    </citation>
    <scope>NUCLEOTIDE SEQUENCE [LARGE SCALE GENOMIC DNA]</scope>
    <source>
        <strain evidence="4">WFUcys</strain>
    </source>
</reference>
<feature type="region of interest" description="Disordered" evidence="2">
    <location>
        <begin position="1588"/>
        <end position="1621"/>
    </location>
</feature>
<feature type="region of interest" description="Disordered" evidence="2">
    <location>
        <begin position="793"/>
        <end position="818"/>
    </location>
</feature>
<feature type="compositionally biased region" description="Basic and acidic residues" evidence="2">
    <location>
        <begin position="1422"/>
        <end position="1433"/>
    </location>
</feature>
<feature type="compositionally biased region" description="Low complexity" evidence="2">
    <location>
        <begin position="1"/>
        <end position="13"/>
    </location>
</feature>
<feature type="compositionally biased region" description="Polar residues" evidence="2">
    <location>
        <begin position="60"/>
        <end position="76"/>
    </location>
</feature>
<feature type="compositionally biased region" description="Polar residues" evidence="2">
    <location>
        <begin position="259"/>
        <end position="287"/>
    </location>
</feature>
<sequence>MAEASSSNPASSNGIVSDSAQSASVGVSDAEEARRDNILVTKPPLSPVPAHQLQIFHRSSASSTLPRAPQTSSRTSPPIGAVASLAISGGMSQDELLRLGQNRPLPVSIRSTRAAAVVSRGVGVRGGPRRSHHTAPPGTVHIGRVTRVARCDICLSPPSSAFCSFNPSPRGSPLHLTRVGGIVADTNDRKSSLPVLPTDQLVRVGPGTVVSTRGQSYARINWYPQPYKSASIEATSTSTSPPLQALPNAPSGSGAQGESAVSSQVSMLSDGTDNAESGGNVPTSPGGHSTGSRRKNVNCIPIYMKHCCPPIPSSLFPSFLSIAAVIHSLSLSLSLPPSLFDVPVRNLNLGSCPIPSTSEEAVHFFGSSYTATTADSTAVTTTTATMTAFDAATRHSPLKGETTYQQRLYHQHIARSVRNLRRYRHIYGDSLTSVLASTKAPSSEERENSTGSIPCVQHRRSSADEALIARVVGEKEEPASPPSPPPSSAKLVSNLEQRCRRRHLFISHRSVHGDVQRQVDEAIAVATVIVALENDESAKPAKSLWLHRRCFVYSGCIFLISLTENVASVIATKTRPSRSPPSLCEGSWSHSLSNCEMIWSDVAAMDLRSIANCGLLQSGQLYPICCTFRVRNEEVSDPEYTCRMYFIQQDQRLEALIADLKGLSSESSSSQKTAADSNRTGLSSLLNSGQNNRGGNLGVAGPPGGFPLMVAAETLAASFGVHMNRSQTGSLDMASRISMKKSSSGASKAGASYTSLQSPPYDSSSPTPDVGSSHHKSSLLRSTFARMRQVAMGGAQMNSSTTAPGATTTAPTSSSSSFLASTSTASATTSTSTTSRSAFHQRLTHFSQTFAHDKSSPRRRKLNQIHRSYQSCQSPHPSDVTIDSERSLHPAELRDRRCAQLHLPLTAVLEPSNSFLQSIGDEVPVSANELAVTMPMQLAVVDAAMVAASGGTSTCVEAARAGVEGGVRAGDAEYEGQDHTAAMQQSHLPVEHSTGRGLELASTTRSISVTAAIMNTSHSQKELNAQTARRLLRRPTDPNMSIESEPGDFQEAVVLDPPILHPERSLVGSLPLHQCARSTFSAFVPFVVELCVTLVEKFGLNCVGIYRVSGNKLAHDFMAAELCKQLGEIDATNEKWNDIHALACVLKTLLRNLPDSLIPKVMYPEFLAASRVESWERRLLSVQRLLSIMECYPKHPEYRVHRATLRYLATHLARVASRQAVNRMTAYNLALVFAPNLIQSNEDSPELFIADSKFKIWLLETIIKYHKWVFSPDLGLESGCFVPEDSDKVLLTDEALAEAMAASSSGTSQDLEFANQPGRSEGDVRPVLQEMLHAAALLPPPPSTSDLEVAEEPGPSLDKPTDVATVVEQALESSAVELQEIQQQQQQQQFQQHHQRQRNRPVSQPGGENRSHNQERSLSVGRRREEHQVKDIDATAGKTVFSPFKEVPGSPEMTLPHSHLSQPTLLIIPEDHCDVEREDSSSARMQHSLLAQSPTTAPPSPRVSSFNQSHYLPTNTTNKPASSSRWRPFHRQRRHSGGEAPHSKSTMEMAVVGAGEEIYNISHLVAFRRSKSCRRRGDHCAEAREALSETLDLSTQESEEQSQQVQKQSTPPPSSSETPFRVRHHSLRKWWFH</sequence>
<evidence type="ECO:0000313" key="4">
    <source>
        <dbReference type="EMBL" id="KAL5109936.1"/>
    </source>
</evidence>
<dbReference type="PROSITE" id="PS50238">
    <property type="entry name" value="RHOGAP"/>
    <property type="match status" value="1"/>
</dbReference>